<evidence type="ECO:0000313" key="2">
    <source>
        <dbReference type="EMBL" id="MBE6510080.1"/>
    </source>
</evidence>
<proteinExistence type="inferred from homology"/>
<dbReference type="InterPro" id="IPR003374">
    <property type="entry name" value="ApbE-like_sf"/>
</dbReference>
<reference evidence="2" key="1">
    <citation type="submission" date="2019-04" db="EMBL/GenBank/DDBJ databases">
        <title>Evolution of Biomass-Degrading Anaerobic Consortia Revealed by Metagenomics.</title>
        <authorList>
            <person name="Peng X."/>
        </authorList>
    </citation>
    <scope>NUCLEOTIDE SEQUENCE</scope>
    <source>
        <strain evidence="2">SIG13</strain>
    </source>
</reference>
<name>A0A8T3VJM2_9EURY</name>
<dbReference type="InterPro" id="IPR037456">
    <property type="entry name" value="MA1715-like"/>
</dbReference>
<gene>
    <name evidence="2" type="ORF">E7Z74_02240</name>
</gene>
<dbReference type="InterPro" id="IPR007183">
    <property type="entry name" value="UPF0280"/>
</dbReference>
<accession>A0A8T3VJM2</accession>
<dbReference type="AlphaFoldDB" id="A0A8T3VJM2"/>
<dbReference type="Proteomes" id="UP000713479">
    <property type="component" value="Unassembled WGS sequence"/>
</dbReference>
<sequence>MYMEEIEIEQTHMRVKSDIENHNLKRYIYMIRSDLKRYMMKNPDFRLSLEPLKLNADDLPPIVKKMNESSQCADIGPMATVAGTISEMSLDYLMEMDTRYSIIENGGDIALINDEKVLCGIYSNNEILGNEIAFEIKSRKRPLGICTSSGKIGHSISFGESESVTVISESPSIADGLATRIANDVTGESSEDKVYNALETAENFKKHFRGVLIISGDNVGTVGKLPKIVQTREFDVNIL</sequence>
<dbReference type="SUPFAM" id="SSF143631">
    <property type="entry name" value="ApbE-like"/>
    <property type="match status" value="1"/>
</dbReference>
<evidence type="ECO:0000256" key="1">
    <source>
        <dbReference type="HAMAP-Rule" id="MF_01079"/>
    </source>
</evidence>
<dbReference type="PIRSF" id="PIRSF006421">
    <property type="entry name" value="UCP006421"/>
    <property type="match status" value="1"/>
</dbReference>
<evidence type="ECO:0000313" key="3">
    <source>
        <dbReference type="Proteomes" id="UP000713479"/>
    </source>
</evidence>
<comment type="similarity">
    <text evidence="1">Belongs to the UPF0280 family.</text>
</comment>
<protein>
    <recommendedName>
        <fullName evidence="1">UPF0280 protein E7Z74_02240</fullName>
    </recommendedName>
</protein>
<organism evidence="2 3">
    <name type="scientific">Methanobrevibacter millerae</name>
    <dbReference type="NCBI Taxonomy" id="230361"/>
    <lineage>
        <taxon>Archaea</taxon>
        <taxon>Methanobacteriati</taxon>
        <taxon>Methanobacteriota</taxon>
        <taxon>Methanomada group</taxon>
        <taxon>Methanobacteria</taxon>
        <taxon>Methanobacteriales</taxon>
        <taxon>Methanobacteriaceae</taxon>
        <taxon>Methanobrevibacter</taxon>
    </lineage>
</organism>
<comment type="caution">
    <text evidence="2">The sequence shown here is derived from an EMBL/GenBank/DDBJ whole genome shotgun (WGS) entry which is preliminary data.</text>
</comment>
<dbReference type="EMBL" id="SUTF01000003">
    <property type="protein sequence ID" value="MBE6510080.1"/>
    <property type="molecule type" value="Genomic_DNA"/>
</dbReference>
<dbReference type="Gene3D" id="3.10.520.10">
    <property type="entry name" value="ApbE-like domains"/>
    <property type="match status" value="1"/>
</dbReference>
<dbReference type="HAMAP" id="MF_01079">
    <property type="entry name" value="UPF0280"/>
    <property type="match status" value="1"/>
</dbReference>